<dbReference type="RefSeq" id="WP_187720260.1">
    <property type="nucleotide sequence ID" value="NZ_CP060789.1"/>
</dbReference>
<feature type="transmembrane region" description="Helical" evidence="1">
    <location>
        <begin position="118"/>
        <end position="137"/>
    </location>
</feature>
<dbReference type="EMBL" id="CP060789">
    <property type="protein sequence ID" value="QNP55124.1"/>
    <property type="molecule type" value="Genomic_DNA"/>
</dbReference>
<organism evidence="2 3">
    <name type="scientific">Tessaracoccus defluvii</name>
    <dbReference type="NCBI Taxonomy" id="1285901"/>
    <lineage>
        <taxon>Bacteria</taxon>
        <taxon>Bacillati</taxon>
        <taxon>Actinomycetota</taxon>
        <taxon>Actinomycetes</taxon>
        <taxon>Propionibacteriales</taxon>
        <taxon>Propionibacteriaceae</taxon>
        <taxon>Tessaracoccus</taxon>
    </lineage>
</organism>
<keyword evidence="1" id="KW-0472">Membrane</keyword>
<feature type="transmembrane region" description="Helical" evidence="1">
    <location>
        <begin position="230"/>
        <end position="248"/>
    </location>
</feature>
<feature type="transmembrane region" description="Helical" evidence="1">
    <location>
        <begin position="12"/>
        <end position="29"/>
    </location>
</feature>
<feature type="transmembrane region" description="Helical" evidence="1">
    <location>
        <begin position="36"/>
        <end position="57"/>
    </location>
</feature>
<reference evidence="2 3" key="1">
    <citation type="submission" date="2020-08" db="EMBL/GenBank/DDBJ databases">
        <title>Genome sequence of Tessaracoccus defluvii JCM 17540T.</title>
        <authorList>
            <person name="Hyun D.-W."/>
            <person name="Bae J.-W."/>
        </authorList>
    </citation>
    <scope>NUCLEOTIDE SEQUENCE [LARGE SCALE GENOMIC DNA]</scope>
    <source>
        <strain evidence="2 3">JCM 17540</strain>
    </source>
</reference>
<gene>
    <name evidence="2" type="ORF">H9L22_12785</name>
</gene>
<evidence type="ECO:0000313" key="3">
    <source>
        <dbReference type="Proteomes" id="UP000516117"/>
    </source>
</evidence>
<accession>A0A7H0H3K8</accession>
<dbReference type="Pfam" id="PF19528">
    <property type="entry name" value="DUF6056"/>
    <property type="match status" value="1"/>
</dbReference>
<feature type="transmembrane region" description="Helical" evidence="1">
    <location>
        <begin position="149"/>
        <end position="168"/>
    </location>
</feature>
<sequence>MLVVLTDALQEVTSSAMFLAALAVVVALAGRLGAKLWTLVGAAAAAFAVHMSAGGLWNRSSLVVDNSGDGFLLATLRGMATSVPGLWTRAWPVWLVLIAALALHGLQPGTERPVRRALLTGSGTMLALALVCGAYRNRYATLEIAALRWVLLVDVVTVIAFLAVGFALLKASKSLGHGPLLVWVAFVGSGLFPFASGSLSRTQFVPLALLTLAALTLAVPWLSRRSSTEASALVALALVTPALLWFDLARVGAAQNRHFVDTRIVAPLEAAAATGALEVQIPELLPHPSMAYSRAFYLERYEQAIADYYGLADGARIVNP</sequence>
<keyword evidence="1" id="KW-1133">Transmembrane helix</keyword>
<evidence type="ECO:0000313" key="2">
    <source>
        <dbReference type="EMBL" id="QNP55124.1"/>
    </source>
</evidence>
<dbReference type="InterPro" id="IPR045691">
    <property type="entry name" value="DUF6056"/>
</dbReference>
<dbReference type="Proteomes" id="UP000516117">
    <property type="component" value="Chromosome"/>
</dbReference>
<dbReference type="KEGG" id="tdf:H9L22_12785"/>
<feature type="transmembrane region" description="Helical" evidence="1">
    <location>
        <begin position="180"/>
        <end position="198"/>
    </location>
</feature>
<evidence type="ECO:0000256" key="1">
    <source>
        <dbReference type="SAM" id="Phobius"/>
    </source>
</evidence>
<proteinExistence type="predicted"/>
<feature type="transmembrane region" description="Helical" evidence="1">
    <location>
        <begin position="204"/>
        <end position="223"/>
    </location>
</feature>
<protein>
    <submittedName>
        <fullName evidence="2">Uncharacterized protein</fullName>
    </submittedName>
</protein>
<keyword evidence="3" id="KW-1185">Reference proteome</keyword>
<feature type="transmembrane region" description="Helical" evidence="1">
    <location>
        <begin position="86"/>
        <end position="106"/>
    </location>
</feature>
<name>A0A7H0H3K8_9ACTN</name>
<keyword evidence="1" id="KW-0812">Transmembrane</keyword>
<dbReference type="AlphaFoldDB" id="A0A7H0H3K8"/>